<evidence type="ECO:0000256" key="3">
    <source>
        <dbReference type="SAM" id="Phobius"/>
    </source>
</evidence>
<dbReference type="Gene3D" id="3.30.1120.90">
    <property type="entry name" value="Nucleosome assembly protein"/>
    <property type="match status" value="1"/>
</dbReference>
<keyword evidence="3" id="KW-0812">Transmembrane</keyword>
<name>A0ABQ9Y477_9EUKA</name>
<accession>A0ABQ9Y477</accession>
<feature type="transmembrane region" description="Helical" evidence="3">
    <location>
        <begin position="554"/>
        <end position="575"/>
    </location>
</feature>
<dbReference type="Proteomes" id="UP001281761">
    <property type="component" value="Unassembled WGS sequence"/>
</dbReference>
<keyword evidence="3" id="KW-0472">Membrane</keyword>
<reference evidence="4 5" key="1">
    <citation type="journal article" date="2022" name="bioRxiv">
        <title>Genomics of Preaxostyla Flagellates Illuminates Evolutionary Transitions and the Path Towards Mitochondrial Loss.</title>
        <authorList>
            <person name="Novak L.V.F."/>
            <person name="Treitli S.C."/>
            <person name="Pyrih J."/>
            <person name="Halakuc P."/>
            <person name="Pipaliya S.V."/>
            <person name="Vacek V."/>
            <person name="Brzon O."/>
            <person name="Soukal P."/>
            <person name="Eme L."/>
            <person name="Dacks J.B."/>
            <person name="Karnkowska A."/>
            <person name="Elias M."/>
            <person name="Hampl V."/>
        </authorList>
    </citation>
    <scope>NUCLEOTIDE SEQUENCE [LARGE SCALE GENOMIC DNA]</scope>
    <source>
        <strain evidence="4">NAU3</strain>
        <tissue evidence="4">Gut</tissue>
    </source>
</reference>
<evidence type="ECO:0000256" key="2">
    <source>
        <dbReference type="RuleBase" id="RU003876"/>
    </source>
</evidence>
<feature type="transmembrane region" description="Helical" evidence="3">
    <location>
        <begin position="529"/>
        <end position="548"/>
    </location>
</feature>
<dbReference type="Pfam" id="PF00956">
    <property type="entry name" value="NAP"/>
    <property type="match status" value="1"/>
</dbReference>
<gene>
    <name evidence="4" type="ORF">BLNAU_6589</name>
</gene>
<dbReference type="SUPFAM" id="SSF143113">
    <property type="entry name" value="NAP-like"/>
    <property type="match status" value="1"/>
</dbReference>
<comment type="similarity">
    <text evidence="1 2">Belongs to the nucleosome assembly protein (NAP) family.</text>
</comment>
<feature type="transmembrane region" description="Helical" evidence="3">
    <location>
        <begin position="283"/>
        <end position="306"/>
    </location>
</feature>
<feature type="transmembrane region" description="Helical" evidence="3">
    <location>
        <begin position="399"/>
        <end position="419"/>
    </location>
</feature>
<evidence type="ECO:0000313" key="4">
    <source>
        <dbReference type="EMBL" id="KAK2958555.1"/>
    </source>
</evidence>
<keyword evidence="3" id="KW-1133">Transmembrane helix</keyword>
<dbReference type="PANTHER" id="PTHR11875">
    <property type="entry name" value="TESTIS-SPECIFIC Y-ENCODED PROTEIN"/>
    <property type="match status" value="1"/>
</dbReference>
<evidence type="ECO:0000256" key="1">
    <source>
        <dbReference type="ARBA" id="ARBA00009947"/>
    </source>
</evidence>
<comment type="caution">
    <text evidence="4">The sequence shown here is derived from an EMBL/GenBank/DDBJ whole genome shotgun (WGS) entry which is preliminary data.</text>
</comment>
<feature type="transmembrane region" description="Helical" evidence="3">
    <location>
        <begin position="228"/>
        <end position="258"/>
    </location>
</feature>
<organism evidence="4 5">
    <name type="scientific">Blattamonas nauphoetae</name>
    <dbReference type="NCBI Taxonomy" id="2049346"/>
    <lineage>
        <taxon>Eukaryota</taxon>
        <taxon>Metamonada</taxon>
        <taxon>Preaxostyla</taxon>
        <taxon>Oxymonadida</taxon>
        <taxon>Blattamonas</taxon>
    </lineage>
</organism>
<evidence type="ECO:0000313" key="5">
    <source>
        <dbReference type="Proteomes" id="UP001281761"/>
    </source>
</evidence>
<sequence length="590" mass="68110">MSGPSTETLSEEDFTELHDIQSQINDIVNQIEETVTKIDLNLVNQTMSIYKDRDAILRQIPHFWLMVFQSHPIVRSFLEDPDTKAVFKHCTSLFVEDDPNDITAFTIKLEFSENPYFENKILEKRFQIHEDDYEPRIQQSTIKWKPDKNFIESNKSNLPVDTPPSFSFLELFNEDETDTQFAEILRTIFDDPMAVLDNADDEAPNYDDSDFENSQPPIIQTLIQIVTILFQIVSFFVSILPSVFAGSGFVLLSFWIFFHKRQEYLTTKQTVEYNVSTKGDVSFILILGGVWMSFSIVLFGFTFYRMYQALLSHSLEEFHLNAYFFFIGCIFEVIVLSIKNRQQFSTYKKIIHSTPLVIEADKLPLISPPNAKASNPNHRVTIPTPPPQARFVFPSTVPWSHFLFSELSFISNVINAVTLRWADPPPYTPGRSSCAKDGVWLSSNIVFGMGVAGLHLILRRHAVTHSMRQDPDYIAAWTQYKRAEQLARQKIHRRNTVPRSQLSDYDELMKVKLPTPPPNPHRYIRFWDGVFLITLGVLNPVAKMFLGINSAMQLLKSAFCGLFLFYLVAQFEWIIESIKEVREEKKSKTS</sequence>
<feature type="transmembrane region" description="Helical" evidence="3">
    <location>
        <begin position="439"/>
        <end position="458"/>
    </location>
</feature>
<protein>
    <submittedName>
        <fullName evidence="4">Nucleosome assembly protein (NAP)</fullName>
    </submittedName>
</protein>
<dbReference type="InterPro" id="IPR037231">
    <property type="entry name" value="NAP-like_sf"/>
</dbReference>
<feature type="transmembrane region" description="Helical" evidence="3">
    <location>
        <begin position="318"/>
        <end position="338"/>
    </location>
</feature>
<keyword evidence="5" id="KW-1185">Reference proteome</keyword>
<dbReference type="InterPro" id="IPR002164">
    <property type="entry name" value="NAP_family"/>
</dbReference>
<dbReference type="EMBL" id="JARBJD010000037">
    <property type="protein sequence ID" value="KAK2958555.1"/>
    <property type="molecule type" value="Genomic_DNA"/>
</dbReference>
<proteinExistence type="inferred from homology"/>